<dbReference type="VEuPathDB" id="VectorBase:GPAI004918"/>
<evidence type="ECO:0000256" key="5">
    <source>
        <dbReference type="ARBA" id="ARBA00022530"/>
    </source>
</evidence>
<sequence length="110" mass="12246">MMEYFAKCSIYDKTPTPNNSAKLHSSRKLKVSVLDCLPDGRATCRSVPGLTKDQLELCYKASDVTAAALEGLDLAIKECQAQFQWHRWNCSSLNTKSRNPHASNLLKKGT</sequence>
<keyword evidence="3 8" id="KW-0217">Developmental protein</keyword>
<evidence type="ECO:0000256" key="3">
    <source>
        <dbReference type="ARBA" id="ARBA00022473"/>
    </source>
</evidence>
<proteinExistence type="inferred from homology"/>
<evidence type="ECO:0000256" key="1">
    <source>
        <dbReference type="ARBA" id="ARBA00004498"/>
    </source>
</evidence>
<accession>A0A1A9Z604</accession>
<dbReference type="EnsemblMetazoa" id="GPAI004918-RA">
    <property type="protein sequence ID" value="GPAI004918-PA"/>
    <property type="gene ID" value="GPAI004918"/>
</dbReference>
<protein>
    <recommendedName>
        <fullName evidence="8">Protein Wnt</fullName>
    </recommendedName>
</protein>
<keyword evidence="6 8" id="KW-0879">Wnt signaling pathway</keyword>
<evidence type="ECO:0000313" key="9">
    <source>
        <dbReference type="EnsemblMetazoa" id="GPAI004918-PA"/>
    </source>
</evidence>
<reference evidence="10" key="1">
    <citation type="submission" date="2014-03" db="EMBL/GenBank/DDBJ databases">
        <authorList>
            <person name="Aksoy S."/>
            <person name="Warren W."/>
            <person name="Wilson R.K."/>
        </authorList>
    </citation>
    <scope>NUCLEOTIDE SEQUENCE [LARGE SCALE GENOMIC DNA]</scope>
    <source>
        <strain evidence="10">IAEA</strain>
    </source>
</reference>
<keyword evidence="4" id="KW-0964">Secreted</keyword>
<evidence type="ECO:0000256" key="6">
    <source>
        <dbReference type="ARBA" id="ARBA00022687"/>
    </source>
</evidence>
<dbReference type="PANTHER" id="PTHR12027:SF98">
    <property type="entry name" value="PROTEIN WNT"/>
    <property type="match status" value="1"/>
</dbReference>
<keyword evidence="10" id="KW-1185">Reference proteome</keyword>
<evidence type="ECO:0000256" key="2">
    <source>
        <dbReference type="ARBA" id="ARBA00005683"/>
    </source>
</evidence>
<keyword evidence="5" id="KW-0272">Extracellular matrix</keyword>
<evidence type="ECO:0000313" key="10">
    <source>
        <dbReference type="Proteomes" id="UP000092445"/>
    </source>
</evidence>
<dbReference type="InterPro" id="IPR005817">
    <property type="entry name" value="Wnt"/>
</dbReference>
<comment type="similarity">
    <text evidence="2 8">Belongs to the Wnt family.</text>
</comment>
<evidence type="ECO:0000256" key="7">
    <source>
        <dbReference type="ARBA" id="ARBA00023157"/>
    </source>
</evidence>
<comment type="function">
    <text evidence="8">Ligand for members of the frizzled family of seven transmembrane receptors.</text>
</comment>
<dbReference type="GO" id="GO:0030182">
    <property type="term" value="P:neuron differentiation"/>
    <property type="evidence" value="ECO:0007669"/>
    <property type="project" value="TreeGrafter"/>
</dbReference>
<dbReference type="Pfam" id="PF00110">
    <property type="entry name" value="wnt"/>
    <property type="match status" value="1"/>
</dbReference>
<dbReference type="AlphaFoldDB" id="A0A1A9Z604"/>
<dbReference type="GO" id="GO:0045165">
    <property type="term" value="P:cell fate commitment"/>
    <property type="evidence" value="ECO:0007669"/>
    <property type="project" value="TreeGrafter"/>
</dbReference>
<organism evidence="9 10">
    <name type="scientific">Glossina pallidipes</name>
    <name type="common">Tsetse fly</name>
    <dbReference type="NCBI Taxonomy" id="7398"/>
    <lineage>
        <taxon>Eukaryota</taxon>
        <taxon>Metazoa</taxon>
        <taxon>Ecdysozoa</taxon>
        <taxon>Arthropoda</taxon>
        <taxon>Hexapoda</taxon>
        <taxon>Insecta</taxon>
        <taxon>Pterygota</taxon>
        <taxon>Neoptera</taxon>
        <taxon>Endopterygota</taxon>
        <taxon>Diptera</taxon>
        <taxon>Brachycera</taxon>
        <taxon>Muscomorpha</taxon>
        <taxon>Hippoboscoidea</taxon>
        <taxon>Glossinidae</taxon>
        <taxon>Glossina</taxon>
    </lineage>
</organism>
<evidence type="ECO:0000256" key="8">
    <source>
        <dbReference type="RuleBase" id="RU003500"/>
    </source>
</evidence>
<keyword evidence="7" id="KW-1015">Disulfide bond</keyword>
<name>A0A1A9Z604_GLOPL</name>
<dbReference type="GO" id="GO:0005615">
    <property type="term" value="C:extracellular space"/>
    <property type="evidence" value="ECO:0007669"/>
    <property type="project" value="TreeGrafter"/>
</dbReference>
<dbReference type="GO" id="GO:0005125">
    <property type="term" value="F:cytokine activity"/>
    <property type="evidence" value="ECO:0007669"/>
    <property type="project" value="TreeGrafter"/>
</dbReference>
<evidence type="ECO:0000256" key="4">
    <source>
        <dbReference type="ARBA" id="ARBA00022525"/>
    </source>
</evidence>
<reference evidence="9" key="2">
    <citation type="submission" date="2020-05" db="UniProtKB">
        <authorList>
            <consortium name="EnsemblMetazoa"/>
        </authorList>
    </citation>
    <scope>IDENTIFICATION</scope>
    <source>
        <strain evidence="9">IAEA</strain>
    </source>
</reference>
<dbReference type="STRING" id="7398.A0A1A9Z604"/>
<comment type="subcellular location">
    <subcellularLocation>
        <location evidence="1 8">Secreted</location>
        <location evidence="1 8">Extracellular space</location>
        <location evidence="1 8">Extracellular matrix</location>
    </subcellularLocation>
</comment>
<dbReference type="PANTHER" id="PTHR12027">
    <property type="entry name" value="WNT RELATED"/>
    <property type="match status" value="1"/>
</dbReference>
<dbReference type="GO" id="GO:0005109">
    <property type="term" value="F:frizzled binding"/>
    <property type="evidence" value="ECO:0007669"/>
    <property type="project" value="TreeGrafter"/>
</dbReference>
<dbReference type="Proteomes" id="UP000092445">
    <property type="component" value="Unassembled WGS sequence"/>
</dbReference>
<dbReference type="GO" id="GO:0060070">
    <property type="term" value="P:canonical Wnt signaling pathway"/>
    <property type="evidence" value="ECO:0007669"/>
    <property type="project" value="TreeGrafter"/>
</dbReference>